<evidence type="ECO:0000256" key="1">
    <source>
        <dbReference type="ARBA" id="ARBA00023002"/>
    </source>
</evidence>
<dbReference type="Pfam" id="PF01613">
    <property type="entry name" value="Flavin_Reduct"/>
    <property type="match status" value="1"/>
</dbReference>
<dbReference type="AlphaFoldDB" id="A0A8J3P621"/>
<name>A0A8J3P621_9ACTN</name>
<reference evidence="3 4" key="1">
    <citation type="submission" date="2021-01" db="EMBL/GenBank/DDBJ databases">
        <title>Whole genome shotgun sequence of Catellatospora coxensis NBRC 107359.</title>
        <authorList>
            <person name="Komaki H."/>
            <person name="Tamura T."/>
        </authorList>
    </citation>
    <scope>NUCLEOTIDE SEQUENCE [LARGE SCALE GENOMIC DNA]</scope>
    <source>
        <strain evidence="3 4">NBRC 107359</strain>
    </source>
</reference>
<dbReference type="InterPro" id="IPR002563">
    <property type="entry name" value="Flavin_Rdtase-like_dom"/>
</dbReference>
<gene>
    <name evidence="3" type="ORF">Cco03nite_20110</name>
</gene>
<sequence length="169" mass="17616">MDHTAAPEPVGIRFREAFGRYPTGVAVICAAGPQGPVGLTASSVASVSLTPPALSFSVMGTRSARHLLQAESLVVHLLGQAHVEVARDFARAGGPRFTADQGWSTLPTGEPFLPGALAALRVTPLRRVPVGDATVVVAGVLDVFHGPDDGQLIYHARKFHTSPLSPEAP</sequence>
<dbReference type="RefSeq" id="WP_203691480.1">
    <property type="nucleotide sequence ID" value="NZ_BAAALC010000021.1"/>
</dbReference>
<evidence type="ECO:0000313" key="3">
    <source>
        <dbReference type="EMBL" id="GIG05311.1"/>
    </source>
</evidence>
<protein>
    <submittedName>
        <fullName evidence="3">Flavin reductase</fullName>
    </submittedName>
</protein>
<dbReference type="EMBL" id="BONI01000014">
    <property type="protein sequence ID" value="GIG05311.1"/>
    <property type="molecule type" value="Genomic_DNA"/>
</dbReference>
<dbReference type="GO" id="GO:0010181">
    <property type="term" value="F:FMN binding"/>
    <property type="evidence" value="ECO:0007669"/>
    <property type="project" value="InterPro"/>
</dbReference>
<dbReference type="GO" id="GO:0006208">
    <property type="term" value="P:pyrimidine nucleobase catabolic process"/>
    <property type="evidence" value="ECO:0007669"/>
    <property type="project" value="TreeGrafter"/>
</dbReference>
<dbReference type="SMART" id="SM00903">
    <property type="entry name" value="Flavin_Reduct"/>
    <property type="match status" value="1"/>
</dbReference>
<dbReference type="GO" id="GO:0042602">
    <property type="term" value="F:riboflavin reductase (NADPH) activity"/>
    <property type="evidence" value="ECO:0007669"/>
    <property type="project" value="TreeGrafter"/>
</dbReference>
<keyword evidence="4" id="KW-1185">Reference proteome</keyword>
<evidence type="ECO:0000259" key="2">
    <source>
        <dbReference type="SMART" id="SM00903"/>
    </source>
</evidence>
<dbReference type="InterPro" id="IPR012349">
    <property type="entry name" value="Split_barrel_FMN-bd"/>
</dbReference>
<dbReference type="InterPro" id="IPR050268">
    <property type="entry name" value="NADH-dep_flavin_reductase"/>
</dbReference>
<accession>A0A8J3P621</accession>
<dbReference type="PANTHER" id="PTHR30466:SF1">
    <property type="entry name" value="FMN REDUCTASE (NADH) RUTF"/>
    <property type="match status" value="1"/>
</dbReference>
<feature type="domain" description="Flavin reductase like" evidence="2">
    <location>
        <begin position="18"/>
        <end position="161"/>
    </location>
</feature>
<dbReference type="PANTHER" id="PTHR30466">
    <property type="entry name" value="FLAVIN REDUCTASE"/>
    <property type="match status" value="1"/>
</dbReference>
<comment type="caution">
    <text evidence="3">The sequence shown here is derived from an EMBL/GenBank/DDBJ whole genome shotgun (WGS) entry which is preliminary data.</text>
</comment>
<organism evidence="3 4">
    <name type="scientific">Catellatospora coxensis</name>
    <dbReference type="NCBI Taxonomy" id="310354"/>
    <lineage>
        <taxon>Bacteria</taxon>
        <taxon>Bacillati</taxon>
        <taxon>Actinomycetota</taxon>
        <taxon>Actinomycetes</taxon>
        <taxon>Micromonosporales</taxon>
        <taxon>Micromonosporaceae</taxon>
        <taxon>Catellatospora</taxon>
    </lineage>
</organism>
<evidence type="ECO:0000313" key="4">
    <source>
        <dbReference type="Proteomes" id="UP000630887"/>
    </source>
</evidence>
<proteinExistence type="predicted"/>
<dbReference type="Proteomes" id="UP000630887">
    <property type="component" value="Unassembled WGS sequence"/>
</dbReference>
<keyword evidence="1" id="KW-0560">Oxidoreductase</keyword>
<dbReference type="SUPFAM" id="SSF50475">
    <property type="entry name" value="FMN-binding split barrel"/>
    <property type="match status" value="1"/>
</dbReference>
<dbReference type="Gene3D" id="2.30.110.10">
    <property type="entry name" value="Electron Transport, Fmn-binding Protein, Chain A"/>
    <property type="match status" value="1"/>
</dbReference>